<dbReference type="Proteomes" id="UP000275078">
    <property type="component" value="Unassembled WGS sequence"/>
</dbReference>
<evidence type="ECO:0000256" key="1">
    <source>
        <dbReference type="SAM" id="MobiDB-lite"/>
    </source>
</evidence>
<evidence type="ECO:0000313" key="3">
    <source>
        <dbReference type="Proteomes" id="UP000275078"/>
    </source>
</evidence>
<reference evidence="2 3" key="1">
    <citation type="journal article" date="2018" name="Nat. Ecol. Evol.">
        <title>Pezizomycetes genomes reveal the molecular basis of ectomycorrhizal truffle lifestyle.</title>
        <authorList>
            <person name="Murat C."/>
            <person name="Payen T."/>
            <person name="Noel B."/>
            <person name="Kuo A."/>
            <person name="Morin E."/>
            <person name="Chen J."/>
            <person name="Kohler A."/>
            <person name="Krizsan K."/>
            <person name="Balestrini R."/>
            <person name="Da Silva C."/>
            <person name="Montanini B."/>
            <person name="Hainaut M."/>
            <person name="Levati E."/>
            <person name="Barry K.W."/>
            <person name="Belfiori B."/>
            <person name="Cichocki N."/>
            <person name="Clum A."/>
            <person name="Dockter R.B."/>
            <person name="Fauchery L."/>
            <person name="Guy J."/>
            <person name="Iotti M."/>
            <person name="Le Tacon F."/>
            <person name="Lindquist E.A."/>
            <person name="Lipzen A."/>
            <person name="Malagnac F."/>
            <person name="Mello A."/>
            <person name="Molinier V."/>
            <person name="Miyauchi S."/>
            <person name="Poulain J."/>
            <person name="Riccioni C."/>
            <person name="Rubini A."/>
            <person name="Sitrit Y."/>
            <person name="Splivallo R."/>
            <person name="Traeger S."/>
            <person name="Wang M."/>
            <person name="Zifcakova L."/>
            <person name="Wipf D."/>
            <person name="Zambonelli A."/>
            <person name="Paolocci F."/>
            <person name="Nowrousian M."/>
            <person name="Ottonello S."/>
            <person name="Baldrian P."/>
            <person name="Spatafora J.W."/>
            <person name="Henrissat B."/>
            <person name="Nagy L.G."/>
            <person name="Aury J.M."/>
            <person name="Wincker P."/>
            <person name="Grigoriev I.V."/>
            <person name="Bonfante P."/>
            <person name="Martin F.M."/>
        </authorList>
    </citation>
    <scope>NUCLEOTIDE SEQUENCE [LARGE SCALE GENOMIC DNA]</scope>
    <source>
        <strain evidence="2 3">RN42</strain>
    </source>
</reference>
<feature type="compositionally biased region" description="Low complexity" evidence="1">
    <location>
        <begin position="75"/>
        <end position="85"/>
    </location>
</feature>
<organism evidence="2 3">
    <name type="scientific">Ascobolus immersus RN42</name>
    <dbReference type="NCBI Taxonomy" id="1160509"/>
    <lineage>
        <taxon>Eukaryota</taxon>
        <taxon>Fungi</taxon>
        <taxon>Dikarya</taxon>
        <taxon>Ascomycota</taxon>
        <taxon>Pezizomycotina</taxon>
        <taxon>Pezizomycetes</taxon>
        <taxon>Pezizales</taxon>
        <taxon>Ascobolaceae</taxon>
        <taxon>Ascobolus</taxon>
    </lineage>
</organism>
<feature type="compositionally biased region" description="Basic residues" evidence="1">
    <location>
        <begin position="57"/>
        <end position="73"/>
    </location>
</feature>
<dbReference type="AlphaFoldDB" id="A0A3N4IFD8"/>
<protein>
    <submittedName>
        <fullName evidence="2">Uncharacterized protein</fullName>
    </submittedName>
</protein>
<sequence length="250" mass="27992">MARAFSYVRQPPRPPPHRQSKQTFRRPTNSIPQQHSRPPPPSSPSVNNTSSPCQITPHHHTRNSSSSTKRRTLHPPSISISLLPPSTEPCIPSHSYHPTTYILALVPPHPGNNPRHSLSHIIAPASFDILSLFFNSLLSYILSHPVSQRNFCSASSVSNVPACQCAPTRELHRASILHSNLLPTRLELLLVRPGWVGQAFLVIVTDASIFSSYSSFFSSRLERPSGHYTSGRRTTTERCWSCCERNERRL</sequence>
<accession>A0A3N4IFD8</accession>
<feature type="region of interest" description="Disordered" evidence="1">
    <location>
        <begin position="1"/>
        <end position="85"/>
    </location>
</feature>
<feature type="compositionally biased region" description="Basic residues" evidence="1">
    <location>
        <begin position="15"/>
        <end position="24"/>
    </location>
</feature>
<evidence type="ECO:0000313" key="2">
    <source>
        <dbReference type="EMBL" id="RPA84326.1"/>
    </source>
</evidence>
<proteinExistence type="predicted"/>
<name>A0A3N4IFD8_ASCIM</name>
<gene>
    <name evidence="2" type="ORF">BJ508DRAFT_36698</name>
</gene>
<keyword evidence="3" id="KW-1185">Reference proteome</keyword>
<dbReference type="EMBL" id="ML119659">
    <property type="protein sequence ID" value="RPA84326.1"/>
    <property type="molecule type" value="Genomic_DNA"/>
</dbReference>